<dbReference type="PANTHER" id="PTHR12526">
    <property type="entry name" value="GLYCOSYLTRANSFERASE"/>
    <property type="match status" value="1"/>
</dbReference>
<dbReference type="InterPro" id="IPR028098">
    <property type="entry name" value="Glyco_trans_4-like_N"/>
</dbReference>
<name>A0A937CTH3_9BURK</name>
<dbReference type="AlphaFoldDB" id="A0A937CTH3"/>
<dbReference type="Pfam" id="PF13579">
    <property type="entry name" value="Glyco_trans_4_4"/>
    <property type="match status" value="1"/>
</dbReference>
<evidence type="ECO:0000313" key="3">
    <source>
        <dbReference type="Proteomes" id="UP000599109"/>
    </source>
</evidence>
<evidence type="ECO:0000313" key="2">
    <source>
        <dbReference type="EMBL" id="MBL0391067.1"/>
    </source>
</evidence>
<dbReference type="Proteomes" id="UP000599109">
    <property type="component" value="Unassembled WGS sequence"/>
</dbReference>
<accession>A0A937CTH3</accession>
<feature type="domain" description="Glycosyltransferase subfamily 4-like N-terminal" evidence="1">
    <location>
        <begin position="16"/>
        <end position="186"/>
    </location>
</feature>
<proteinExistence type="predicted"/>
<protein>
    <submittedName>
        <fullName evidence="2">Glycosyltransferase family 4 protein</fullName>
    </submittedName>
</protein>
<dbReference type="CDD" id="cd03794">
    <property type="entry name" value="GT4_WbuB-like"/>
    <property type="match status" value="1"/>
</dbReference>
<dbReference type="RefSeq" id="WP_201673626.1">
    <property type="nucleotide sequence ID" value="NZ_JAEQNE010000001.1"/>
</dbReference>
<keyword evidence="3" id="KW-1185">Reference proteome</keyword>
<dbReference type="Pfam" id="PF13692">
    <property type="entry name" value="Glyco_trans_1_4"/>
    <property type="match status" value="1"/>
</dbReference>
<organism evidence="2 3">
    <name type="scientific">Ramlibacter monticola</name>
    <dbReference type="NCBI Taxonomy" id="1926872"/>
    <lineage>
        <taxon>Bacteria</taxon>
        <taxon>Pseudomonadati</taxon>
        <taxon>Pseudomonadota</taxon>
        <taxon>Betaproteobacteria</taxon>
        <taxon>Burkholderiales</taxon>
        <taxon>Comamonadaceae</taxon>
        <taxon>Ramlibacter</taxon>
    </lineage>
</organism>
<gene>
    <name evidence="2" type="ORF">JJ685_07915</name>
</gene>
<dbReference type="Gene3D" id="3.40.50.2000">
    <property type="entry name" value="Glycogen Phosphorylase B"/>
    <property type="match status" value="2"/>
</dbReference>
<dbReference type="EMBL" id="JAEQNE010000001">
    <property type="protein sequence ID" value="MBL0391067.1"/>
    <property type="molecule type" value="Genomic_DNA"/>
</dbReference>
<evidence type="ECO:0000259" key="1">
    <source>
        <dbReference type="Pfam" id="PF13579"/>
    </source>
</evidence>
<comment type="caution">
    <text evidence="2">The sequence shown here is derived from an EMBL/GenBank/DDBJ whole genome shotgun (WGS) entry which is preliminary data.</text>
</comment>
<sequence>MKILILSQHFWPEQFRISELALHLRDTGCEVTVLTGKPNYPEGRVYPGYRAGGTQCEEYEGVPVFRVPLVPRSKGGIVSLALNYFSYILSAAVLGPWLLRGREFDVIFVYGTSPILQAIPGVVLRWLKRARLVVWVQDLWPESMQAAGFIHNRRILDAVACVVRWIYRRSDLLLVQSHAFAPAVAPLAGGTPVEYYPNPGEKVFHQADEEEAAAARLRLEPGFNVVFAGNLGRVQGLECILDAAEILRDHPDVRVVLVGSGQRSEWLKEQVGTRKLHNVQLPGRFPVEAMPGIFAQASALLLTLARNPVMSLTIPSKLQAYLAAGRPVIGSLDGEGARVVVEAGAGLACPAEDARALAEAVLRLRALDAAQREAMGRAGREYYLEHFEPTKLAHRLADRFGQLQ</sequence>
<dbReference type="SUPFAM" id="SSF53756">
    <property type="entry name" value="UDP-Glycosyltransferase/glycogen phosphorylase"/>
    <property type="match status" value="1"/>
</dbReference>
<dbReference type="GO" id="GO:0016757">
    <property type="term" value="F:glycosyltransferase activity"/>
    <property type="evidence" value="ECO:0007669"/>
    <property type="project" value="UniProtKB-ARBA"/>
</dbReference>
<reference evidence="2 3" key="1">
    <citation type="journal article" date="2017" name="Int. J. Syst. Evol. Microbiol.">
        <title>Ramlibacter monticola sp. nov., isolated from forest soil.</title>
        <authorList>
            <person name="Chaudhary D.K."/>
            <person name="Kim J."/>
        </authorList>
    </citation>
    <scope>NUCLEOTIDE SEQUENCE [LARGE SCALE GENOMIC DNA]</scope>
    <source>
        <strain evidence="2 3">KACC 19175</strain>
    </source>
</reference>